<dbReference type="AlphaFoldDB" id="A0A9E7R988"/>
<dbReference type="KEGG" id="ssai:N0B31_10980"/>
<organism evidence="2 3">
    <name type="scientific">Salinirubellus salinus</name>
    <dbReference type="NCBI Taxonomy" id="1364945"/>
    <lineage>
        <taxon>Archaea</taxon>
        <taxon>Methanobacteriati</taxon>
        <taxon>Methanobacteriota</taxon>
        <taxon>Stenosarchaea group</taxon>
        <taxon>Halobacteria</taxon>
        <taxon>Halobacteriales</taxon>
        <taxon>Natronomonadaceae</taxon>
        <taxon>Salinirubellus</taxon>
    </lineage>
</organism>
<evidence type="ECO:0000256" key="1">
    <source>
        <dbReference type="SAM" id="Coils"/>
    </source>
</evidence>
<accession>A0A9E7R988</accession>
<dbReference type="GeneID" id="74942952"/>
<keyword evidence="3" id="KW-1185">Reference proteome</keyword>
<sequence length="78" mass="9213">MSDEEDIDTDDPAALRSRSRELKTQLRVLRMRAESANFEDREAYRRAIKEREAEITRLEEQAELAAIDIETDLDWDED</sequence>
<reference evidence="2" key="1">
    <citation type="submission" date="2022-09" db="EMBL/GenBank/DDBJ databases">
        <title>Diverse halophilic archaea isolated from saline environments.</title>
        <authorList>
            <person name="Cui H.-L."/>
        </authorList>
    </citation>
    <scope>NUCLEOTIDE SEQUENCE</scope>
    <source>
        <strain evidence="2">ZS-35-S2</strain>
    </source>
</reference>
<protein>
    <submittedName>
        <fullName evidence="2">Uncharacterized protein</fullName>
    </submittedName>
</protein>
<evidence type="ECO:0000313" key="3">
    <source>
        <dbReference type="Proteomes" id="UP001057580"/>
    </source>
</evidence>
<proteinExistence type="predicted"/>
<keyword evidence="1" id="KW-0175">Coiled coil</keyword>
<feature type="coiled-coil region" evidence="1">
    <location>
        <begin position="41"/>
        <end position="68"/>
    </location>
</feature>
<dbReference type="EMBL" id="CP104003">
    <property type="protein sequence ID" value="UWM56798.1"/>
    <property type="molecule type" value="Genomic_DNA"/>
</dbReference>
<name>A0A9E7R988_9EURY</name>
<dbReference type="Proteomes" id="UP001057580">
    <property type="component" value="Chromosome"/>
</dbReference>
<dbReference type="RefSeq" id="WP_260643912.1">
    <property type="nucleotide sequence ID" value="NZ_CP104003.1"/>
</dbReference>
<gene>
    <name evidence="2" type="ORF">N0B31_10980</name>
</gene>
<evidence type="ECO:0000313" key="2">
    <source>
        <dbReference type="EMBL" id="UWM56798.1"/>
    </source>
</evidence>